<gene>
    <name evidence="3" type="ORF">SacazDRAFT_01624</name>
</gene>
<feature type="region of interest" description="Disordered" evidence="1">
    <location>
        <begin position="1"/>
        <end position="23"/>
    </location>
</feature>
<accession>H8GA22</accession>
<evidence type="ECO:0008006" key="5">
    <source>
        <dbReference type="Google" id="ProtNLM"/>
    </source>
</evidence>
<feature type="transmembrane region" description="Helical" evidence="2">
    <location>
        <begin position="290"/>
        <end position="316"/>
    </location>
</feature>
<dbReference type="RefSeq" id="WP_005440372.1">
    <property type="nucleotide sequence ID" value="NZ_CM001466.1"/>
</dbReference>
<dbReference type="HOGENOM" id="CLU_041420_1_0_11"/>
<keyword evidence="2" id="KW-0812">Transmembrane</keyword>
<evidence type="ECO:0000313" key="3">
    <source>
        <dbReference type="EMBL" id="EHY88549.1"/>
    </source>
</evidence>
<feature type="region of interest" description="Disordered" evidence="1">
    <location>
        <begin position="367"/>
        <end position="392"/>
    </location>
</feature>
<feature type="compositionally biased region" description="Basic and acidic residues" evidence="1">
    <location>
        <begin position="1"/>
        <end position="10"/>
    </location>
</feature>
<reference evidence="3 4" key="1">
    <citation type="journal article" date="2012" name="Stand. Genomic Sci.">
        <title>Genome sequence of the soil bacterium Saccharomonospora azurea type strain (NA-128(T)).</title>
        <authorList>
            <person name="Klenk H.P."/>
            <person name="Held B."/>
            <person name="Lucas S."/>
            <person name="Lapidus A."/>
            <person name="Copeland A."/>
            <person name="Hammon N."/>
            <person name="Pitluck S."/>
            <person name="Goodwin L.A."/>
            <person name="Han C."/>
            <person name="Tapia R."/>
            <person name="Brambilla E.M."/>
            <person name="Potter G."/>
            <person name="Land M."/>
            <person name="Ivanova N."/>
            <person name="Rohde M."/>
            <person name="Goker M."/>
            <person name="Detter J.C."/>
            <person name="Kyrpides N.C."/>
            <person name="Woyke T."/>
        </authorList>
    </citation>
    <scope>NUCLEOTIDE SEQUENCE [LARGE SCALE GENOMIC DNA]</scope>
    <source>
        <strain evidence="3 4">NA-128</strain>
    </source>
</reference>
<name>H8GA22_9PSEU</name>
<feature type="compositionally biased region" description="Basic and acidic residues" evidence="1">
    <location>
        <begin position="377"/>
        <end position="392"/>
    </location>
</feature>
<proteinExistence type="predicted"/>
<dbReference type="EMBL" id="CM001466">
    <property type="protein sequence ID" value="EHY88549.1"/>
    <property type="molecule type" value="Genomic_DNA"/>
</dbReference>
<keyword evidence="2" id="KW-0472">Membrane</keyword>
<dbReference type="Proteomes" id="UP000004705">
    <property type="component" value="Chromosome"/>
</dbReference>
<keyword evidence="4" id="KW-1185">Reference proteome</keyword>
<dbReference type="AlphaFoldDB" id="H8GA22"/>
<dbReference type="OrthoDB" id="8477132at2"/>
<evidence type="ECO:0000313" key="4">
    <source>
        <dbReference type="Proteomes" id="UP000004705"/>
    </source>
</evidence>
<organism evidence="3 4">
    <name type="scientific">Saccharomonospora azurea NA-128</name>
    <dbReference type="NCBI Taxonomy" id="882081"/>
    <lineage>
        <taxon>Bacteria</taxon>
        <taxon>Bacillati</taxon>
        <taxon>Actinomycetota</taxon>
        <taxon>Actinomycetes</taxon>
        <taxon>Pseudonocardiales</taxon>
        <taxon>Pseudonocardiaceae</taxon>
        <taxon>Saccharomonospora</taxon>
    </lineage>
</organism>
<sequence>MSETGKDRPDTCPPSEPPESKVDEKFPTVVLGLMCDPGLPTETARWLVDDLERDLSERVSDQVRWEVRLETGPLRLDDDGRVPLVLLARELRPRLGWDLIVCVTDLPRQLSSTPVVADISVCHGIALASLPALGVVGLRRRFRDTLLYLAGELGHGLVGGKAGRERHRAGGKWAPVTWVDNPDAEIEESLALVGWRGRLRLLAGMIRDNKPWRLVPELSTALAAGFAAAAFGIFYSSIWTLADALSNRRLLLISMLAVGAMVAWLIVYNRLWERSPTSKTKARLYNTASVLSLTFGVTSAYLVLFAVTFAGAFTVIESGYLASSLGHPVGIGDYLTLSWLAASMGTFAGALGSSLESEEAVYRAAYSRRERARRQRSRELREAEEARESDGE</sequence>
<feature type="transmembrane region" description="Helical" evidence="2">
    <location>
        <begin position="336"/>
        <end position="355"/>
    </location>
</feature>
<feature type="transmembrane region" description="Helical" evidence="2">
    <location>
        <begin position="250"/>
        <end position="269"/>
    </location>
</feature>
<protein>
    <recommendedName>
        <fullName evidence="5">DUF2267 domain-containing protein</fullName>
    </recommendedName>
</protein>
<keyword evidence="2" id="KW-1133">Transmembrane helix</keyword>
<feature type="transmembrane region" description="Helical" evidence="2">
    <location>
        <begin position="214"/>
        <end position="238"/>
    </location>
</feature>
<evidence type="ECO:0000256" key="2">
    <source>
        <dbReference type="SAM" id="Phobius"/>
    </source>
</evidence>
<evidence type="ECO:0000256" key="1">
    <source>
        <dbReference type="SAM" id="MobiDB-lite"/>
    </source>
</evidence>